<dbReference type="AlphaFoldDB" id="A0A381P9P1"/>
<name>A0A381P9P1_9ZZZZ</name>
<reference evidence="2" key="1">
    <citation type="submission" date="2018-05" db="EMBL/GenBank/DDBJ databases">
        <authorList>
            <person name="Lanie J.A."/>
            <person name="Ng W.-L."/>
            <person name="Kazmierczak K.M."/>
            <person name="Andrzejewski T.M."/>
            <person name="Davidsen T.M."/>
            <person name="Wayne K.J."/>
            <person name="Tettelin H."/>
            <person name="Glass J.I."/>
            <person name="Rusch D."/>
            <person name="Podicherti R."/>
            <person name="Tsui H.-C.T."/>
            <person name="Winkler M.E."/>
        </authorList>
    </citation>
    <scope>NUCLEOTIDE SEQUENCE</scope>
</reference>
<accession>A0A381P9P1</accession>
<sequence>MTSDERKRRFSLDGSGGSTGQGDDLRVLDPGLDDPGYWPRFLSVVMMRAADELSRRRFAAEVGAGDLLQTWSLTVIRGALIAAAIAGLLLLRDGPATTLGAEEALTMELEDRTLSDLMRQSEGDDPFLLIEVTF</sequence>
<dbReference type="EMBL" id="UINC01000907">
    <property type="protein sequence ID" value="SUZ63067.1"/>
    <property type="molecule type" value="Genomic_DNA"/>
</dbReference>
<proteinExistence type="predicted"/>
<gene>
    <name evidence="2" type="ORF">METZ01_LOCUS15921</name>
</gene>
<protein>
    <submittedName>
        <fullName evidence="2">Uncharacterized protein</fullName>
    </submittedName>
</protein>
<feature type="region of interest" description="Disordered" evidence="1">
    <location>
        <begin position="1"/>
        <end position="28"/>
    </location>
</feature>
<evidence type="ECO:0000313" key="2">
    <source>
        <dbReference type="EMBL" id="SUZ63067.1"/>
    </source>
</evidence>
<organism evidence="2">
    <name type="scientific">marine metagenome</name>
    <dbReference type="NCBI Taxonomy" id="408172"/>
    <lineage>
        <taxon>unclassified sequences</taxon>
        <taxon>metagenomes</taxon>
        <taxon>ecological metagenomes</taxon>
    </lineage>
</organism>
<evidence type="ECO:0000256" key="1">
    <source>
        <dbReference type="SAM" id="MobiDB-lite"/>
    </source>
</evidence>
<feature type="compositionally biased region" description="Basic and acidic residues" evidence="1">
    <location>
        <begin position="1"/>
        <end position="11"/>
    </location>
</feature>